<sequence>MLLPSAGSLLQRLCAWAIHARFLKSHLQGFITRPVLREAP</sequence>
<dbReference type="EMBL" id="FCON02000002">
    <property type="protein sequence ID" value="SAL15388.1"/>
    <property type="molecule type" value="Genomic_DNA"/>
</dbReference>
<evidence type="ECO:0000313" key="2">
    <source>
        <dbReference type="Proteomes" id="UP000054770"/>
    </source>
</evidence>
<organism evidence="1 2">
    <name type="scientific">Caballeronia choica</name>
    <dbReference type="NCBI Taxonomy" id="326476"/>
    <lineage>
        <taxon>Bacteria</taxon>
        <taxon>Pseudomonadati</taxon>
        <taxon>Pseudomonadota</taxon>
        <taxon>Betaproteobacteria</taxon>
        <taxon>Burkholderiales</taxon>
        <taxon>Burkholderiaceae</taxon>
        <taxon>Caballeronia</taxon>
    </lineage>
</organism>
<accession>A0A158F683</accession>
<comment type="caution">
    <text evidence="1">The sequence shown here is derived from an EMBL/GenBank/DDBJ whole genome shotgun (WGS) entry which is preliminary data.</text>
</comment>
<dbReference type="Proteomes" id="UP000054770">
    <property type="component" value="Unassembled WGS sequence"/>
</dbReference>
<reference evidence="1" key="1">
    <citation type="submission" date="2016-01" db="EMBL/GenBank/DDBJ databases">
        <authorList>
            <person name="Peeters C."/>
        </authorList>
    </citation>
    <scope>NUCLEOTIDE SEQUENCE [LARGE SCALE GENOMIC DNA]</scope>
    <source>
        <strain evidence="1">LMG 22940</strain>
    </source>
</reference>
<gene>
    <name evidence="1" type="ORF">AWB68_00347</name>
</gene>
<proteinExistence type="predicted"/>
<name>A0A158F683_9BURK</name>
<evidence type="ECO:0000313" key="1">
    <source>
        <dbReference type="EMBL" id="SAL15388.1"/>
    </source>
</evidence>
<dbReference type="AlphaFoldDB" id="A0A158F683"/>
<keyword evidence="2" id="KW-1185">Reference proteome</keyword>
<protein>
    <submittedName>
        <fullName evidence="1">Uncharacterized protein</fullName>
    </submittedName>
</protein>